<accession>A0A233VS13</accession>
<evidence type="ECO:0000259" key="3">
    <source>
        <dbReference type="Pfam" id="PF08797"/>
    </source>
</evidence>
<evidence type="ECO:0000256" key="2">
    <source>
        <dbReference type="ARBA" id="ARBA00022801"/>
    </source>
</evidence>
<evidence type="ECO:0000313" key="4">
    <source>
        <dbReference type="EMBL" id="OXZ35160.1"/>
    </source>
</evidence>
<dbReference type="GO" id="GO:0003676">
    <property type="term" value="F:nucleic acid binding"/>
    <property type="evidence" value="ECO:0007669"/>
    <property type="project" value="InterPro"/>
</dbReference>
<keyword evidence="2" id="KW-0378">Hydrolase</keyword>
<evidence type="ECO:0000313" key="5">
    <source>
        <dbReference type="Proteomes" id="UP000215546"/>
    </source>
</evidence>
<organism evidence="4 5">
    <name type="scientific">Finegoldia magna</name>
    <name type="common">Peptostreptococcus magnus</name>
    <dbReference type="NCBI Taxonomy" id="1260"/>
    <lineage>
        <taxon>Bacteria</taxon>
        <taxon>Bacillati</taxon>
        <taxon>Bacillota</taxon>
        <taxon>Tissierellia</taxon>
        <taxon>Tissierellales</taxon>
        <taxon>Peptoniphilaceae</taxon>
        <taxon>Finegoldia</taxon>
    </lineage>
</organism>
<dbReference type="Proteomes" id="UP000215546">
    <property type="component" value="Unassembled WGS sequence"/>
</dbReference>
<keyword evidence="1" id="KW-0479">Metal-binding</keyword>
<name>A0A233VS13_FINMA</name>
<proteinExistence type="predicted"/>
<reference evidence="5" key="1">
    <citation type="submission" date="2017-04" db="EMBL/GenBank/DDBJ databases">
        <title>Finegoldia magna isolated from orthopedic joint implant-associated infections.</title>
        <authorList>
            <person name="Bjorklund S."/>
            <person name="Bruggemann H."/>
            <person name="Jensen A."/>
            <person name="Hellmark B."/>
            <person name="Soderquist B."/>
        </authorList>
    </citation>
    <scope>NUCLEOTIDE SEQUENCE [LARGE SCALE GENOMIC DNA]</scope>
    <source>
        <strain evidence="5">12T273</strain>
    </source>
</reference>
<dbReference type="InterPro" id="IPR014905">
    <property type="entry name" value="HIRAN"/>
</dbReference>
<dbReference type="Pfam" id="PF08797">
    <property type="entry name" value="HIRAN"/>
    <property type="match status" value="1"/>
</dbReference>
<dbReference type="AlphaFoldDB" id="A0A233VS13"/>
<sequence>MADLTKKDDESLKNILIRNNRIENIPKSQGDIYLCECTLAHTTKIEKIEEVEASLKMGDKMIFYRELEDSSDHFAIRVETVNKIKLGYIPRQNNIVIARLMDAGKMIYGELSAKKLRGRWMRMNVKIFLHEI</sequence>
<comment type="caution">
    <text evidence="4">The sequence shown here is derived from an EMBL/GenBank/DDBJ whole genome shotgun (WGS) entry which is preliminary data.</text>
</comment>
<dbReference type="RefSeq" id="WP_094207923.1">
    <property type="nucleotide sequence ID" value="NZ_NDYE01000001.1"/>
</dbReference>
<evidence type="ECO:0000256" key="1">
    <source>
        <dbReference type="ARBA" id="ARBA00022723"/>
    </source>
</evidence>
<dbReference type="GO" id="GO:0016818">
    <property type="term" value="F:hydrolase activity, acting on acid anhydrides, in phosphorus-containing anhydrides"/>
    <property type="evidence" value="ECO:0007669"/>
    <property type="project" value="InterPro"/>
</dbReference>
<dbReference type="GO" id="GO:0008270">
    <property type="term" value="F:zinc ion binding"/>
    <property type="evidence" value="ECO:0007669"/>
    <property type="project" value="InterPro"/>
</dbReference>
<dbReference type="EMBL" id="NDYE01000001">
    <property type="protein sequence ID" value="OXZ35160.1"/>
    <property type="molecule type" value="Genomic_DNA"/>
</dbReference>
<dbReference type="Gene3D" id="3.30.70.2330">
    <property type="match status" value="1"/>
</dbReference>
<feature type="domain" description="HIRAN" evidence="3">
    <location>
        <begin position="54"/>
        <end position="129"/>
    </location>
</feature>
<gene>
    <name evidence="4" type="ORF">B9N55_00700</name>
</gene>
<protein>
    <recommendedName>
        <fullName evidence="3">HIRAN domain-containing protein</fullName>
    </recommendedName>
</protein>